<dbReference type="RefSeq" id="WP_168206829.1">
    <property type="nucleotide sequence ID" value="NZ_CP036339.1"/>
</dbReference>
<keyword evidence="3 4" id="KW-0472">Membrane</keyword>
<feature type="transmembrane region" description="Helical" evidence="4">
    <location>
        <begin position="92"/>
        <end position="113"/>
    </location>
</feature>
<reference evidence="6 7" key="1">
    <citation type="submission" date="2019-02" db="EMBL/GenBank/DDBJ databases">
        <title>Deep-cultivation of Planctomycetes and their phenomic and genomic characterization uncovers novel biology.</title>
        <authorList>
            <person name="Wiegand S."/>
            <person name="Jogler M."/>
            <person name="Boedeker C."/>
            <person name="Pinto D."/>
            <person name="Vollmers J."/>
            <person name="Rivas-Marin E."/>
            <person name="Kohn T."/>
            <person name="Peeters S.H."/>
            <person name="Heuer A."/>
            <person name="Rast P."/>
            <person name="Oberbeckmann S."/>
            <person name="Bunk B."/>
            <person name="Jeske O."/>
            <person name="Meyerdierks A."/>
            <person name="Storesund J.E."/>
            <person name="Kallscheuer N."/>
            <person name="Luecker S."/>
            <person name="Lage O.M."/>
            <person name="Pohl T."/>
            <person name="Merkel B.J."/>
            <person name="Hornburger P."/>
            <person name="Mueller R.-W."/>
            <person name="Bruemmer F."/>
            <person name="Labrenz M."/>
            <person name="Spormann A.M."/>
            <person name="Op den Camp H."/>
            <person name="Overmann J."/>
            <person name="Amann R."/>
            <person name="Jetten M.S.M."/>
            <person name="Mascher T."/>
            <person name="Medema M.H."/>
            <person name="Devos D.P."/>
            <person name="Kaster A.-K."/>
            <person name="Ovreas L."/>
            <person name="Rohde M."/>
            <person name="Galperin M.Y."/>
            <person name="Jogler C."/>
        </authorList>
    </citation>
    <scope>NUCLEOTIDE SEQUENCE [LARGE SCALE GENOMIC DNA]</scope>
    <source>
        <strain evidence="6 7">I41</strain>
    </source>
</reference>
<dbReference type="EMBL" id="CP036339">
    <property type="protein sequence ID" value="QDT73257.1"/>
    <property type="molecule type" value="Genomic_DNA"/>
</dbReference>
<keyword evidence="7" id="KW-1185">Reference proteome</keyword>
<dbReference type="PANTHER" id="PTHR23518">
    <property type="entry name" value="C-METHYLTRANSFERASE"/>
    <property type="match status" value="1"/>
</dbReference>
<dbReference type="SUPFAM" id="SSF103473">
    <property type="entry name" value="MFS general substrate transporter"/>
    <property type="match status" value="1"/>
</dbReference>
<evidence type="ECO:0000313" key="6">
    <source>
        <dbReference type="EMBL" id="QDT73257.1"/>
    </source>
</evidence>
<evidence type="ECO:0000256" key="3">
    <source>
        <dbReference type="ARBA" id="ARBA00023136"/>
    </source>
</evidence>
<accession>A0A517TY11</accession>
<evidence type="ECO:0000256" key="4">
    <source>
        <dbReference type="SAM" id="Phobius"/>
    </source>
</evidence>
<evidence type="ECO:0000313" key="7">
    <source>
        <dbReference type="Proteomes" id="UP000317909"/>
    </source>
</evidence>
<dbReference type="GO" id="GO:0022857">
    <property type="term" value="F:transmembrane transporter activity"/>
    <property type="evidence" value="ECO:0007669"/>
    <property type="project" value="InterPro"/>
</dbReference>
<evidence type="ECO:0000256" key="2">
    <source>
        <dbReference type="ARBA" id="ARBA00022989"/>
    </source>
</evidence>
<feature type="transmembrane region" description="Helical" evidence="4">
    <location>
        <begin position="42"/>
        <end position="71"/>
    </location>
</feature>
<dbReference type="InterPro" id="IPR020846">
    <property type="entry name" value="MFS_dom"/>
</dbReference>
<feature type="transmembrane region" description="Helical" evidence="4">
    <location>
        <begin position="119"/>
        <end position="141"/>
    </location>
</feature>
<gene>
    <name evidence="6" type="primary">mdtH</name>
    <name evidence="6" type="ORF">I41_24460</name>
</gene>
<dbReference type="PANTHER" id="PTHR23518:SF2">
    <property type="entry name" value="MAJOR FACILITATOR SUPERFAMILY TRANSPORTER"/>
    <property type="match status" value="1"/>
</dbReference>
<dbReference type="Proteomes" id="UP000317909">
    <property type="component" value="Chromosome"/>
</dbReference>
<evidence type="ECO:0000256" key="1">
    <source>
        <dbReference type="ARBA" id="ARBA00022692"/>
    </source>
</evidence>
<proteinExistence type="predicted"/>
<dbReference type="Gene3D" id="1.20.1250.20">
    <property type="entry name" value="MFS general substrate transporter like domains"/>
    <property type="match status" value="1"/>
</dbReference>
<organism evidence="6 7">
    <name type="scientific">Lacipirellula limnantheis</name>
    <dbReference type="NCBI Taxonomy" id="2528024"/>
    <lineage>
        <taxon>Bacteria</taxon>
        <taxon>Pseudomonadati</taxon>
        <taxon>Planctomycetota</taxon>
        <taxon>Planctomycetia</taxon>
        <taxon>Pirellulales</taxon>
        <taxon>Lacipirellulaceae</taxon>
        <taxon>Lacipirellula</taxon>
    </lineage>
</organism>
<dbReference type="InterPro" id="IPR011701">
    <property type="entry name" value="MFS"/>
</dbReference>
<keyword evidence="2 4" id="KW-1133">Transmembrane helix</keyword>
<dbReference type="PROSITE" id="PS50850">
    <property type="entry name" value="MFS"/>
    <property type="match status" value="1"/>
</dbReference>
<feature type="domain" description="Major facilitator superfamily (MFS) profile" evidence="5">
    <location>
        <begin position="1"/>
        <end position="143"/>
    </location>
</feature>
<evidence type="ECO:0000259" key="5">
    <source>
        <dbReference type="PROSITE" id="PS50850"/>
    </source>
</evidence>
<dbReference type="AlphaFoldDB" id="A0A517TY11"/>
<dbReference type="Pfam" id="PF07690">
    <property type="entry name" value="MFS_1"/>
    <property type="match status" value="1"/>
</dbReference>
<sequence length="143" mass="15379">MSTPLLPLLWCGFHVVKSLSNLLLGGVADRYGPRPLIVLGWLVYAAVYVAFGLATTAWQAWALFLCYALFYGLTEPAEKAMVANLVGSERKGLAYGWFNFAIGIATLPSSLISGGLYQFFGPLLAFWWGALLALAAAALMVSV</sequence>
<dbReference type="KEGG" id="llh:I41_24460"/>
<protein>
    <submittedName>
        <fullName evidence="6">Multidrug resistance protein MdtH</fullName>
    </submittedName>
</protein>
<dbReference type="InterPro" id="IPR036259">
    <property type="entry name" value="MFS_trans_sf"/>
</dbReference>
<name>A0A517TY11_9BACT</name>
<keyword evidence="1 4" id="KW-0812">Transmembrane</keyword>